<evidence type="ECO:0000313" key="1">
    <source>
        <dbReference type="EMBL" id="KAI4314901.1"/>
    </source>
</evidence>
<proteinExistence type="predicted"/>
<dbReference type="EMBL" id="CM039436">
    <property type="protein sequence ID" value="KAI4314901.1"/>
    <property type="molecule type" value="Genomic_DNA"/>
</dbReference>
<dbReference type="Proteomes" id="UP000828941">
    <property type="component" value="Chromosome 11"/>
</dbReference>
<reference evidence="1 2" key="1">
    <citation type="journal article" date="2022" name="DNA Res.">
        <title>Chromosomal-level genome assembly of the orchid tree Bauhinia variegata (Leguminosae; Cercidoideae) supports the allotetraploid origin hypothesis of Bauhinia.</title>
        <authorList>
            <person name="Zhong Y."/>
            <person name="Chen Y."/>
            <person name="Zheng D."/>
            <person name="Pang J."/>
            <person name="Liu Y."/>
            <person name="Luo S."/>
            <person name="Meng S."/>
            <person name="Qian L."/>
            <person name="Wei D."/>
            <person name="Dai S."/>
            <person name="Zhou R."/>
        </authorList>
    </citation>
    <scope>NUCLEOTIDE SEQUENCE [LARGE SCALE GENOMIC DNA]</scope>
    <source>
        <strain evidence="1">BV-YZ2020</strain>
    </source>
</reference>
<accession>A0ACB9LUF5</accession>
<organism evidence="1 2">
    <name type="scientific">Bauhinia variegata</name>
    <name type="common">Purple orchid tree</name>
    <name type="synonym">Phanera variegata</name>
    <dbReference type="NCBI Taxonomy" id="167791"/>
    <lineage>
        <taxon>Eukaryota</taxon>
        <taxon>Viridiplantae</taxon>
        <taxon>Streptophyta</taxon>
        <taxon>Embryophyta</taxon>
        <taxon>Tracheophyta</taxon>
        <taxon>Spermatophyta</taxon>
        <taxon>Magnoliopsida</taxon>
        <taxon>eudicotyledons</taxon>
        <taxon>Gunneridae</taxon>
        <taxon>Pentapetalae</taxon>
        <taxon>rosids</taxon>
        <taxon>fabids</taxon>
        <taxon>Fabales</taxon>
        <taxon>Fabaceae</taxon>
        <taxon>Cercidoideae</taxon>
        <taxon>Cercideae</taxon>
        <taxon>Bauhiniinae</taxon>
        <taxon>Bauhinia</taxon>
    </lineage>
</organism>
<sequence length="165" mass="18349">MGNCVSGDSAGVATVKLVVHDGRFQEFPYPVKVSYVLQKYPMCFICNADEMEFGDVVRAIREEEELQPGQLYFALPLSRLKQPLPAEEMAALAVKASSALTKSSEGDKCCYRRKRVVFPYEENAKSSRRVSPGITVASGGASTRRERSNYAGRTNFRRTLNTIPE</sequence>
<name>A0ACB9LUF5_BAUVA</name>
<evidence type="ECO:0000313" key="2">
    <source>
        <dbReference type="Proteomes" id="UP000828941"/>
    </source>
</evidence>
<keyword evidence="2" id="KW-1185">Reference proteome</keyword>
<comment type="caution">
    <text evidence="1">The sequence shown here is derived from an EMBL/GenBank/DDBJ whole genome shotgun (WGS) entry which is preliminary data.</text>
</comment>
<gene>
    <name evidence="1" type="ORF">L6164_027764</name>
</gene>
<protein>
    <submittedName>
        <fullName evidence="1">Uncharacterized protein</fullName>
    </submittedName>
</protein>